<sequence>MPIPTIFTSSQISKLAKSSRIVTALQYSSSEVPQRSEEWFNLRKKKLTTSSFSTVLGFWESNRRRELWRDKVFSTDSAVFSSFAKAATNWGSTHEATAIDRYKAITGRVVLPLGFAVHPEDELNWLGGSPDGLLVNGGILEVKCPFNRGKPYAGHPWENVPYYYMPQVQGLMEIMDRNWVDLYCWTPMGSTLFRVAREPDYFVAMHEILNEFWRECVVPAKEAVENDTGGDDRRGEVDLDSFMPRSKHPLTKSLVAMSKKLAGDAKLLCRDTGGVMVLYR</sequence>
<dbReference type="InterPro" id="IPR051703">
    <property type="entry name" value="NF-kappa-B_Signaling_Reg"/>
</dbReference>
<dbReference type="InterPro" id="IPR017482">
    <property type="entry name" value="Lambda-type_endonuclease"/>
</dbReference>
<dbReference type="AlphaFoldDB" id="A0A0K9NLT6"/>
<dbReference type="CDD" id="cd22343">
    <property type="entry name" value="PDDEXK_lambda_exonuclease-like"/>
    <property type="match status" value="1"/>
</dbReference>
<dbReference type="STRING" id="29655.A0A0K9NLT6"/>
<comment type="caution">
    <text evidence="2">The sequence shown here is derived from an EMBL/GenBank/DDBJ whole genome shotgun (WGS) entry which is preliminary data.</text>
</comment>
<dbReference type="EMBL" id="LFYR01002109">
    <property type="protein sequence ID" value="KMZ57057.1"/>
    <property type="molecule type" value="Genomic_DNA"/>
</dbReference>
<dbReference type="Pfam" id="PF09588">
    <property type="entry name" value="YqaJ"/>
    <property type="match status" value="1"/>
</dbReference>
<proteinExistence type="predicted"/>
<dbReference type="InterPro" id="IPR019080">
    <property type="entry name" value="YqaJ_viral_recombinase"/>
</dbReference>
<evidence type="ECO:0000313" key="2">
    <source>
        <dbReference type="EMBL" id="KMZ57057.1"/>
    </source>
</evidence>
<dbReference type="GO" id="GO:0006281">
    <property type="term" value="P:DNA repair"/>
    <property type="evidence" value="ECO:0007669"/>
    <property type="project" value="UniProtKB-ARBA"/>
</dbReference>
<dbReference type="Proteomes" id="UP000036987">
    <property type="component" value="Unassembled WGS sequence"/>
</dbReference>
<protein>
    <submittedName>
        <fullName evidence="2">Exonuclease, phage-type</fullName>
    </submittedName>
</protein>
<keyword evidence="2" id="KW-0269">Exonuclease</keyword>
<dbReference type="SUPFAM" id="SSF52980">
    <property type="entry name" value="Restriction endonuclease-like"/>
    <property type="match status" value="1"/>
</dbReference>
<reference evidence="3" key="1">
    <citation type="journal article" date="2016" name="Nature">
        <title>The genome of the seagrass Zostera marina reveals angiosperm adaptation to the sea.</title>
        <authorList>
            <person name="Olsen J.L."/>
            <person name="Rouze P."/>
            <person name="Verhelst B."/>
            <person name="Lin Y.-C."/>
            <person name="Bayer T."/>
            <person name="Collen J."/>
            <person name="Dattolo E."/>
            <person name="De Paoli E."/>
            <person name="Dittami S."/>
            <person name="Maumus F."/>
            <person name="Michel G."/>
            <person name="Kersting A."/>
            <person name="Lauritano C."/>
            <person name="Lohaus R."/>
            <person name="Toepel M."/>
            <person name="Tonon T."/>
            <person name="Vanneste K."/>
            <person name="Amirebrahimi M."/>
            <person name="Brakel J."/>
            <person name="Bostroem C."/>
            <person name="Chovatia M."/>
            <person name="Grimwood J."/>
            <person name="Jenkins J.W."/>
            <person name="Jueterbock A."/>
            <person name="Mraz A."/>
            <person name="Stam W.T."/>
            <person name="Tice H."/>
            <person name="Bornberg-Bauer E."/>
            <person name="Green P.J."/>
            <person name="Pearson G.A."/>
            <person name="Procaccini G."/>
            <person name="Duarte C.M."/>
            <person name="Schmutz J."/>
            <person name="Reusch T.B.H."/>
            <person name="Van de Peer Y."/>
        </authorList>
    </citation>
    <scope>NUCLEOTIDE SEQUENCE [LARGE SCALE GENOMIC DNA]</scope>
    <source>
        <strain evidence="3">cv. Finnish</strain>
    </source>
</reference>
<name>A0A0K9NLT6_ZOSMR</name>
<keyword evidence="2" id="KW-0378">Hydrolase</keyword>
<keyword evidence="2" id="KW-0540">Nuclease</keyword>
<keyword evidence="3" id="KW-1185">Reference proteome</keyword>
<accession>A0A0K9NLT6</accession>
<dbReference type="OMA" id="NEFWREC"/>
<dbReference type="GO" id="GO:0004527">
    <property type="term" value="F:exonuclease activity"/>
    <property type="evidence" value="ECO:0007669"/>
    <property type="project" value="UniProtKB-KW"/>
</dbReference>
<dbReference type="NCBIfam" id="TIGR03033">
    <property type="entry name" value="phage_rel_nuc"/>
    <property type="match status" value="1"/>
</dbReference>
<dbReference type="PANTHER" id="PTHR46609">
    <property type="entry name" value="EXONUCLEASE, PHAGE-TYPE/RECB, C-TERMINAL DOMAIN-CONTAINING PROTEIN"/>
    <property type="match status" value="1"/>
</dbReference>
<dbReference type="Gene3D" id="3.90.320.10">
    <property type="match status" value="1"/>
</dbReference>
<feature type="domain" description="YqaJ viral recombinase" evidence="1">
    <location>
        <begin position="38"/>
        <end position="174"/>
    </location>
</feature>
<dbReference type="OrthoDB" id="421276at2759"/>
<dbReference type="InterPro" id="IPR011335">
    <property type="entry name" value="Restrct_endonuc-II-like"/>
</dbReference>
<gene>
    <name evidence="2" type="ORF">ZOSMA_89G00070</name>
</gene>
<dbReference type="PANTHER" id="PTHR46609:SF6">
    <property type="entry name" value="EXONUCLEASE, PHAGE-TYPE_RECB, C-TERMINAL DOMAIN-CONTAINING PROTEIN-RELATED"/>
    <property type="match status" value="1"/>
</dbReference>
<dbReference type="InterPro" id="IPR011604">
    <property type="entry name" value="PDDEXK-like_dom_sf"/>
</dbReference>
<evidence type="ECO:0000259" key="1">
    <source>
        <dbReference type="Pfam" id="PF09588"/>
    </source>
</evidence>
<evidence type="ECO:0000313" key="3">
    <source>
        <dbReference type="Proteomes" id="UP000036987"/>
    </source>
</evidence>
<organism evidence="2 3">
    <name type="scientific">Zostera marina</name>
    <name type="common">Eelgrass</name>
    <dbReference type="NCBI Taxonomy" id="29655"/>
    <lineage>
        <taxon>Eukaryota</taxon>
        <taxon>Viridiplantae</taxon>
        <taxon>Streptophyta</taxon>
        <taxon>Embryophyta</taxon>
        <taxon>Tracheophyta</taxon>
        <taxon>Spermatophyta</taxon>
        <taxon>Magnoliopsida</taxon>
        <taxon>Liliopsida</taxon>
        <taxon>Zosteraceae</taxon>
        <taxon>Zostera</taxon>
    </lineage>
</organism>